<accession>A0A4V3JEF9</accession>
<dbReference type="GO" id="GO:0000160">
    <property type="term" value="P:phosphorelay signal transduction system"/>
    <property type="evidence" value="ECO:0007669"/>
    <property type="project" value="InterPro"/>
</dbReference>
<sequence>MGKKAVTGGSQLGEKTPPNSDPTRSPLRVLAVDSGKVARKWIISEFKDQGFQIFEASGLQEACHLTFMEKFDVITVGLYFREGTGFDLCRSIRKNRIDGKPFASCNAKILFITSEYNDSNRIKAHDAGADGFLEKKPDLTPLKGALQLIIKDLKSEIPSTENTSIPDTSRLKSVLMVDDSELNLVLSKRLLESKGLKVQTAISGEHALRILLEDPEKYEALLTDMYMPGMNGNFLCTRVMQEPKLSGLKLAIVTASNELDSETEQIPSNVKILIKPFDANEILDFISAD</sequence>
<evidence type="ECO:0000256" key="2">
    <source>
        <dbReference type="PROSITE-ProRule" id="PRU00169"/>
    </source>
</evidence>
<dbReference type="PROSITE" id="PS50110">
    <property type="entry name" value="RESPONSE_REGULATORY"/>
    <property type="match status" value="2"/>
</dbReference>
<dbReference type="EMBL" id="RQEV01000011">
    <property type="protein sequence ID" value="TGK18074.1"/>
    <property type="molecule type" value="Genomic_DNA"/>
</dbReference>
<dbReference type="Proteomes" id="UP000297855">
    <property type="component" value="Unassembled WGS sequence"/>
</dbReference>
<feature type="modified residue" description="4-aspartylphosphate" evidence="2">
    <location>
        <position position="224"/>
    </location>
</feature>
<organism evidence="5 6">
    <name type="scientific">Leptospira fluminis</name>
    <dbReference type="NCBI Taxonomy" id="2484979"/>
    <lineage>
        <taxon>Bacteria</taxon>
        <taxon>Pseudomonadati</taxon>
        <taxon>Spirochaetota</taxon>
        <taxon>Spirochaetia</taxon>
        <taxon>Leptospirales</taxon>
        <taxon>Leptospiraceae</taxon>
        <taxon>Leptospira</taxon>
    </lineage>
</organism>
<comment type="caution">
    <text evidence="2">Lacks conserved residue(s) required for the propagation of feature annotation.</text>
</comment>
<dbReference type="SUPFAM" id="SSF52172">
    <property type="entry name" value="CheY-like"/>
    <property type="match status" value="2"/>
</dbReference>
<evidence type="ECO:0000313" key="6">
    <source>
        <dbReference type="Proteomes" id="UP000297855"/>
    </source>
</evidence>
<keyword evidence="1 2" id="KW-0597">Phosphoprotein</keyword>
<reference evidence="5" key="1">
    <citation type="journal article" date="2019" name="PLoS Negl. Trop. Dis.">
        <title>Revisiting the worldwide diversity of Leptospira species in the environment.</title>
        <authorList>
            <person name="Vincent A.T."/>
            <person name="Schiettekatte O."/>
            <person name="Bourhy P."/>
            <person name="Veyrier F.J."/>
            <person name="Picardeau M."/>
        </authorList>
    </citation>
    <scope>NUCLEOTIDE SEQUENCE [LARGE SCALE GENOMIC DNA]</scope>
    <source>
        <strain evidence="5">SCS5</strain>
    </source>
</reference>
<dbReference type="InterPro" id="IPR050595">
    <property type="entry name" value="Bact_response_regulator"/>
</dbReference>
<keyword evidence="6" id="KW-1185">Reference proteome</keyword>
<evidence type="ECO:0000259" key="4">
    <source>
        <dbReference type="PROSITE" id="PS50110"/>
    </source>
</evidence>
<dbReference type="InterPro" id="IPR011006">
    <property type="entry name" value="CheY-like_superfamily"/>
</dbReference>
<evidence type="ECO:0000256" key="3">
    <source>
        <dbReference type="SAM" id="MobiDB-lite"/>
    </source>
</evidence>
<gene>
    <name evidence="5" type="ORF">EHO61_11515</name>
</gene>
<dbReference type="Pfam" id="PF00072">
    <property type="entry name" value="Response_reg"/>
    <property type="match status" value="2"/>
</dbReference>
<dbReference type="SMART" id="SM00448">
    <property type="entry name" value="REC"/>
    <property type="match status" value="2"/>
</dbReference>
<dbReference type="InterPro" id="IPR001789">
    <property type="entry name" value="Sig_transdc_resp-reg_receiver"/>
</dbReference>
<dbReference type="OrthoDB" id="9800897at2"/>
<dbReference type="RefSeq" id="WP_135813727.1">
    <property type="nucleotide sequence ID" value="NZ_RQEV01000011.1"/>
</dbReference>
<comment type="caution">
    <text evidence="5">The sequence shown here is derived from an EMBL/GenBank/DDBJ whole genome shotgun (WGS) entry which is preliminary data.</text>
</comment>
<dbReference type="CDD" id="cd00156">
    <property type="entry name" value="REC"/>
    <property type="match status" value="1"/>
</dbReference>
<evidence type="ECO:0000256" key="1">
    <source>
        <dbReference type="ARBA" id="ARBA00022553"/>
    </source>
</evidence>
<dbReference type="Gene3D" id="3.40.50.2300">
    <property type="match status" value="2"/>
</dbReference>
<protein>
    <submittedName>
        <fullName evidence="5">Response regulator</fullName>
    </submittedName>
</protein>
<dbReference type="PANTHER" id="PTHR44591">
    <property type="entry name" value="STRESS RESPONSE REGULATOR PROTEIN 1"/>
    <property type="match status" value="1"/>
</dbReference>
<evidence type="ECO:0000313" key="5">
    <source>
        <dbReference type="EMBL" id="TGK18074.1"/>
    </source>
</evidence>
<feature type="region of interest" description="Disordered" evidence="3">
    <location>
        <begin position="1"/>
        <end position="26"/>
    </location>
</feature>
<name>A0A4V3JEF9_9LEPT</name>
<dbReference type="PANTHER" id="PTHR44591:SF23">
    <property type="entry name" value="CHEY SUBFAMILY"/>
    <property type="match status" value="1"/>
</dbReference>
<feature type="domain" description="Response regulatory" evidence="4">
    <location>
        <begin position="28"/>
        <end position="150"/>
    </location>
</feature>
<proteinExistence type="predicted"/>
<feature type="domain" description="Response regulatory" evidence="4">
    <location>
        <begin position="173"/>
        <end position="289"/>
    </location>
</feature>
<dbReference type="AlphaFoldDB" id="A0A4V3JEF9"/>